<reference evidence="2 3" key="2">
    <citation type="journal article" date="2012" name="Int. J. Syst. Evol. Microbiol.">
        <title>Magnetococcus marinus gen. nov., sp. nov., a marine, magnetotactic bacterium that represents a novel lineage (Magnetococcaceae fam. nov.; Magnetococcales ord. nov.) at the base of the Alphaproteobacteria.</title>
        <authorList>
            <person name="Bazylinski D.A."/>
            <person name="Williams T.J."/>
            <person name="Lefevre C.T."/>
            <person name="Berg R.J."/>
            <person name="Zhang C.L."/>
            <person name="Bowser S.S."/>
            <person name="Dean A.J."/>
            <person name="Beveridge T.J."/>
        </authorList>
    </citation>
    <scope>NUCLEOTIDE SEQUENCE [LARGE SCALE GENOMIC DNA]</scope>
    <source>
        <strain evidence="3">ATCC BAA-1437 / JCM 17883 / MC-1</strain>
    </source>
</reference>
<dbReference type="EMBL" id="CP000471">
    <property type="protein sequence ID" value="ABK44167.1"/>
    <property type="molecule type" value="Genomic_DNA"/>
</dbReference>
<evidence type="ECO:0000313" key="3">
    <source>
        <dbReference type="Proteomes" id="UP000002586"/>
    </source>
</evidence>
<dbReference type="CDD" id="cd02440">
    <property type="entry name" value="AdoMet_MTases"/>
    <property type="match status" value="1"/>
</dbReference>
<keyword evidence="2" id="KW-0808">Transferase</keyword>
<dbReference type="AlphaFoldDB" id="A0L874"/>
<feature type="domain" description="Methyltransferase type 11" evidence="1">
    <location>
        <begin position="88"/>
        <end position="131"/>
    </location>
</feature>
<proteinExistence type="predicted"/>
<organism evidence="2 3">
    <name type="scientific">Magnetococcus marinus (strain ATCC BAA-1437 / JCM 17883 / MC-1)</name>
    <dbReference type="NCBI Taxonomy" id="156889"/>
    <lineage>
        <taxon>Bacteria</taxon>
        <taxon>Pseudomonadati</taxon>
        <taxon>Pseudomonadota</taxon>
        <taxon>Magnetococcia</taxon>
        <taxon>Magnetococcales</taxon>
        <taxon>Magnetococcaceae</taxon>
        <taxon>Magnetococcus</taxon>
    </lineage>
</organism>
<evidence type="ECO:0000313" key="2">
    <source>
        <dbReference type="EMBL" id="ABK44167.1"/>
    </source>
</evidence>
<dbReference type="Gene3D" id="3.40.50.150">
    <property type="entry name" value="Vaccinia Virus protein VP39"/>
    <property type="match status" value="1"/>
</dbReference>
<dbReference type="SUPFAM" id="SSF53335">
    <property type="entry name" value="S-adenosyl-L-methionine-dependent methyltransferases"/>
    <property type="match status" value="1"/>
</dbReference>
<dbReference type="eggNOG" id="COG2226">
    <property type="taxonomic scope" value="Bacteria"/>
</dbReference>
<keyword evidence="2" id="KW-0489">Methyltransferase</keyword>
<reference evidence="3" key="1">
    <citation type="journal article" date="2009" name="Appl. Environ. Microbiol.">
        <title>Complete genome sequence of the chemolithoautotrophic marine magnetotactic coccus strain MC-1.</title>
        <authorList>
            <person name="Schubbe S."/>
            <person name="Williams T.J."/>
            <person name="Xie G."/>
            <person name="Kiss H.E."/>
            <person name="Brettin T.S."/>
            <person name="Martinez D."/>
            <person name="Ross C.A."/>
            <person name="Schuler D."/>
            <person name="Cox B.L."/>
            <person name="Nealson K.H."/>
            <person name="Bazylinski D.A."/>
        </authorList>
    </citation>
    <scope>NUCLEOTIDE SEQUENCE [LARGE SCALE GENOMIC DNA]</scope>
    <source>
        <strain evidence="3">ATCC BAA-1437 / JCM 17883 / MC-1</strain>
    </source>
</reference>
<protein>
    <submittedName>
        <fullName evidence="2">Methyltransferase type 11</fullName>
    </submittedName>
</protein>
<name>A0L874_MAGMM</name>
<dbReference type="InterPro" id="IPR013216">
    <property type="entry name" value="Methyltransf_11"/>
</dbReference>
<dbReference type="RefSeq" id="WP_011713315.1">
    <property type="nucleotide sequence ID" value="NC_008576.1"/>
</dbReference>
<accession>A0L874</accession>
<dbReference type="InterPro" id="IPR029063">
    <property type="entry name" value="SAM-dependent_MTases_sf"/>
</dbReference>
<dbReference type="GO" id="GO:0008757">
    <property type="term" value="F:S-adenosylmethionine-dependent methyltransferase activity"/>
    <property type="evidence" value="ECO:0007669"/>
    <property type="project" value="InterPro"/>
</dbReference>
<dbReference type="HOGENOM" id="CLU_048277_0_0_5"/>
<keyword evidence="3" id="KW-1185">Reference proteome</keyword>
<gene>
    <name evidence="2" type="ordered locus">Mmc1_1658</name>
</gene>
<dbReference type="KEGG" id="mgm:Mmc1_1658"/>
<dbReference type="Pfam" id="PF08241">
    <property type="entry name" value="Methyltransf_11"/>
    <property type="match status" value="1"/>
</dbReference>
<dbReference type="GO" id="GO:0032259">
    <property type="term" value="P:methylation"/>
    <property type="evidence" value="ECO:0007669"/>
    <property type="project" value="UniProtKB-KW"/>
</dbReference>
<dbReference type="STRING" id="156889.Mmc1_1658"/>
<dbReference type="OrthoDB" id="9800231at2"/>
<evidence type="ECO:0000259" key="1">
    <source>
        <dbReference type="Pfam" id="PF08241"/>
    </source>
</evidence>
<sequence length="256" mass="28639">MNLEALSLQRWYASQQGYCVSNILGETLKAWLKNRPVETTLALGYAQPYLPELTSASKRLLIGTPAEMGVVRRASCDGCYGQLILRPDALPVADASIDRVVMCHLMEGLGDTNGVLREVWRVLKPGGRLLCVVPNRGGWWARRDGSPFGWGRPFSPRQLSEQLEDALFVTRQTSFALFMPPFSSPRLIRGASRWEKAGQRWFAPLGGVIFCEAEKLVYAMTPLKVKSFIRKVSVPAIERVILPKQHREAVKGRDDV</sequence>
<dbReference type="Proteomes" id="UP000002586">
    <property type="component" value="Chromosome"/>
</dbReference>